<keyword evidence="2" id="KW-1185">Reference proteome</keyword>
<dbReference type="EMBL" id="CP074371">
    <property type="protein sequence ID" value="QVI20553.1"/>
    <property type="molecule type" value="Genomic_DNA"/>
</dbReference>
<reference evidence="1 2" key="1">
    <citation type="submission" date="2021-04" db="EMBL/GenBank/DDBJ databases">
        <title>Nocardia tengchongensis.</title>
        <authorList>
            <person name="Zhuang k."/>
            <person name="Ran Y."/>
            <person name="Li W."/>
        </authorList>
    </citation>
    <scope>NUCLEOTIDE SEQUENCE [LARGE SCALE GENOMIC DNA]</scope>
    <source>
        <strain evidence="1 2">CFH S0057</strain>
    </source>
</reference>
<name>A0ABX8CKS2_9NOCA</name>
<sequence length="138" mass="15239">MRDESLIGAQNAAQGFEPAMVEYAAIGPREVFEAGAKVEAITDLPAAQQFQQPSVDQIGLGIAVDARPRRHRAVREFAEGTQQLTRKLIWFPKTDDIQTKKLFRKLGGDPALVMQFELPIDVLSAHLSPTSHSNFTKP</sequence>
<evidence type="ECO:0000313" key="2">
    <source>
        <dbReference type="Proteomes" id="UP000683310"/>
    </source>
</evidence>
<accession>A0ABX8CKS2</accession>
<proteinExistence type="predicted"/>
<protein>
    <submittedName>
        <fullName evidence="1">Uncharacterized protein</fullName>
    </submittedName>
</protein>
<evidence type="ECO:0000313" key="1">
    <source>
        <dbReference type="EMBL" id="QVI20553.1"/>
    </source>
</evidence>
<dbReference type="Proteomes" id="UP000683310">
    <property type="component" value="Chromosome"/>
</dbReference>
<organism evidence="1 2">
    <name type="scientific">Nocardia tengchongensis</name>
    <dbReference type="NCBI Taxonomy" id="2055889"/>
    <lineage>
        <taxon>Bacteria</taxon>
        <taxon>Bacillati</taxon>
        <taxon>Actinomycetota</taxon>
        <taxon>Actinomycetes</taxon>
        <taxon>Mycobacteriales</taxon>
        <taxon>Nocardiaceae</taxon>
        <taxon>Nocardia</taxon>
    </lineage>
</organism>
<gene>
    <name evidence="1" type="ORF">KHQ06_31115</name>
</gene>